<evidence type="ECO:0000256" key="6">
    <source>
        <dbReference type="ARBA" id="ARBA00023136"/>
    </source>
</evidence>
<dbReference type="InterPro" id="IPR029044">
    <property type="entry name" value="Nucleotide-diphossugar_trans"/>
</dbReference>
<protein>
    <recommendedName>
        <fullName evidence="10">Glycosyltransferase 2-like domain-containing protein</fullName>
    </recommendedName>
</protein>
<dbReference type="GO" id="GO:0016020">
    <property type="term" value="C:membrane"/>
    <property type="evidence" value="ECO:0007669"/>
    <property type="project" value="UniProtKB-SubCell"/>
</dbReference>
<dbReference type="RefSeq" id="WP_156767676.1">
    <property type="nucleotide sequence ID" value="NZ_CP013244.1"/>
</dbReference>
<evidence type="ECO:0000256" key="2">
    <source>
        <dbReference type="ARBA" id="ARBA00022676"/>
    </source>
</evidence>
<feature type="transmembrane region" description="Helical" evidence="7">
    <location>
        <begin position="72"/>
        <end position="97"/>
    </location>
</feature>
<feature type="transmembrane region" description="Helical" evidence="7">
    <location>
        <begin position="528"/>
        <end position="553"/>
    </location>
</feature>
<evidence type="ECO:0000256" key="4">
    <source>
        <dbReference type="ARBA" id="ARBA00022692"/>
    </source>
</evidence>
<keyword evidence="6 7" id="KW-0472">Membrane</keyword>
<keyword evidence="5 7" id="KW-1133">Transmembrane helix</keyword>
<dbReference type="GO" id="GO:0016757">
    <property type="term" value="F:glycosyltransferase activity"/>
    <property type="evidence" value="ECO:0007669"/>
    <property type="project" value="UniProtKB-KW"/>
</dbReference>
<keyword evidence="3" id="KW-0808">Transferase</keyword>
<feature type="transmembrane region" description="Helical" evidence="7">
    <location>
        <begin position="454"/>
        <end position="478"/>
    </location>
</feature>
<gene>
    <name evidence="8" type="ORF">ATE48_08120</name>
</gene>
<evidence type="ECO:0000313" key="8">
    <source>
        <dbReference type="EMBL" id="ANP45888.1"/>
    </source>
</evidence>
<keyword evidence="2" id="KW-0328">Glycosyltransferase</keyword>
<dbReference type="EMBL" id="CP013244">
    <property type="protein sequence ID" value="ANP45888.1"/>
    <property type="molecule type" value="Genomic_DNA"/>
</dbReference>
<dbReference type="InParanoid" id="A0A1B1AH52"/>
<dbReference type="Proteomes" id="UP000092498">
    <property type="component" value="Chromosome"/>
</dbReference>
<evidence type="ECO:0000256" key="3">
    <source>
        <dbReference type="ARBA" id="ARBA00022679"/>
    </source>
</evidence>
<evidence type="ECO:0000256" key="7">
    <source>
        <dbReference type="SAM" id="Phobius"/>
    </source>
</evidence>
<dbReference type="KEGG" id="cbot:ATE48_08120"/>
<feature type="transmembrane region" description="Helical" evidence="7">
    <location>
        <begin position="565"/>
        <end position="588"/>
    </location>
</feature>
<feature type="transmembrane region" description="Helical" evidence="7">
    <location>
        <begin position="370"/>
        <end position="391"/>
    </location>
</feature>
<name>A0A1B1AH52_9PROT</name>
<keyword evidence="9" id="KW-1185">Reference proteome</keyword>
<dbReference type="PANTHER" id="PTHR43867:SF2">
    <property type="entry name" value="CELLULOSE SYNTHASE CATALYTIC SUBUNIT A [UDP-FORMING]"/>
    <property type="match status" value="1"/>
</dbReference>
<proteinExistence type="predicted"/>
<dbReference type="STRING" id="1759059.ATE48_08120"/>
<accession>A0A1B1AH52</accession>
<feature type="transmembrane region" description="Helical" evidence="7">
    <location>
        <begin position="425"/>
        <end position="445"/>
    </location>
</feature>
<dbReference type="InterPro" id="IPR050321">
    <property type="entry name" value="Glycosyltr_2/OpgH_subfam"/>
</dbReference>
<dbReference type="PANTHER" id="PTHR43867">
    <property type="entry name" value="CELLULOSE SYNTHASE CATALYTIC SUBUNIT A [UDP-FORMING]"/>
    <property type="match status" value="1"/>
</dbReference>
<dbReference type="Pfam" id="PF13641">
    <property type="entry name" value="Glyco_tranf_2_3"/>
    <property type="match status" value="1"/>
</dbReference>
<evidence type="ECO:0000313" key="9">
    <source>
        <dbReference type="Proteomes" id="UP000092498"/>
    </source>
</evidence>
<organism evidence="8 9">
    <name type="scientific">Candidatus Viadribacter manganicus</name>
    <dbReference type="NCBI Taxonomy" id="1759059"/>
    <lineage>
        <taxon>Bacteria</taxon>
        <taxon>Pseudomonadati</taxon>
        <taxon>Pseudomonadota</taxon>
        <taxon>Alphaproteobacteria</taxon>
        <taxon>Hyphomonadales</taxon>
        <taxon>Hyphomonadaceae</taxon>
        <taxon>Candidatus Viadribacter</taxon>
    </lineage>
</organism>
<dbReference type="SUPFAM" id="SSF53448">
    <property type="entry name" value="Nucleotide-diphospho-sugar transferases"/>
    <property type="match status" value="1"/>
</dbReference>
<dbReference type="OrthoDB" id="9806824at2"/>
<sequence length="599" mass="66420">MSQSLYSDSAVAPEAIDAPLDVAERRHVAPRKQPWLFPAVFGAWILAVAYFGPRLLSLVSLADSGWGFASIAFFAVFAQIAWLYGFYNIAVVAFALIDRSKRREPAPVVTETPAVAILYTTCDDFVERSAESCVAQDYPNFHVYLLDDSSTLAARARVDAFAMRFPDRVTVVRRPNRQGFKAGNLNHALEKVAHEPLFAVVDADEVLPKNFLADMTPWLLSNDACGFVQANHRSRPDDESPFARDLGVGIDIHWKWYQPLRNRYGFVMFLGHGAVLRRTCWQEVGGFPEIVSEDLGYAIALRERGYYGRFVEDVVCQEEFPATVRAFRIRHVKWTRGTCEFLHQWMARLVRAKNITTTEKLDILFPTLNLPLTFFFFLFMINAALILPMALGVMRDLTIVVFGQEFVIPTIALRTGAERMAGLDFFAITMMTIIAPVLCFILSLASQPLKLVRFLAYSTAIYAALSPLSFIAVAGYALSRQAQFLVTGANAAAVDRRGQRGGVWEFLCRTHPDSGVVQAIEFGAGAGFLAAALMTFQVGFAGVAIGFMLLPLMHEGGWRRGAARVWVWAPFTLIATGVAMGSAGVMGLQPVLFGFGFHF</sequence>
<evidence type="ECO:0000256" key="1">
    <source>
        <dbReference type="ARBA" id="ARBA00004141"/>
    </source>
</evidence>
<dbReference type="AlphaFoldDB" id="A0A1B1AH52"/>
<keyword evidence="4 7" id="KW-0812">Transmembrane</keyword>
<comment type="subcellular location">
    <subcellularLocation>
        <location evidence="1">Membrane</location>
        <topology evidence="1">Multi-pass membrane protein</topology>
    </subcellularLocation>
</comment>
<feature type="transmembrane region" description="Helical" evidence="7">
    <location>
        <begin position="35"/>
        <end position="52"/>
    </location>
</feature>
<evidence type="ECO:0000256" key="5">
    <source>
        <dbReference type="ARBA" id="ARBA00022989"/>
    </source>
</evidence>
<evidence type="ECO:0008006" key="10">
    <source>
        <dbReference type="Google" id="ProtNLM"/>
    </source>
</evidence>
<dbReference type="Gene3D" id="3.90.550.10">
    <property type="entry name" value="Spore Coat Polysaccharide Biosynthesis Protein SpsA, Chain A"/>
    <property type="match status" value="1"/>
</dbReference>
<reference evidence="8 9" key="1">
    <citation type="submission" date="2015-11" db="EMBL/GenBank/DDBJ databases">
        <title>Whole-Genome Sequence of Candidatus Oderbacter manganicum from the National Park Lower Oder Valley, Germany.</title>
        <authorList>
            <person name="Braun B."/>
            <person name="Liere K."/>
            <person name="Szewzyk U."/>
        </authorList>
    </citation>
    <scope>NUCLEOTIDE SEQUENCE [LARGE SCALE GENOMIC DNA]</scope>
    <source>
        <strain evidence="8 9">OTSz_A_272</strain>
    </source>
</reference>